<evidence type="ECO:0000313" key="2">
    <source>
        <dbReference type="EMBL" id="KAJ3663004.1"/>
    </source>
</evidence>
<dbReference type="AlphaFoldDB" id="A0AA38J435"/>
<gene>
    <name evidence="3" type="ORF">Zmor_002066</name>
    <name evidence="2" type="ORF">Zmor_007316</name>
</gene>
<dbReference type="Proteomes" id="UP001168821">
    <property type="component" value="Unassembled WGS sequence"/>
</dbReference>
<accession>A0AA38J435</accession>
<protein>
    <recommendedName>
        <fullName evidence="1">Reverse transcriptase domain-containing protein</fullName>
    </recommendedName>
</protein>
<reference evidence="3" key="1">
    <citation type="journal article" date="2023" name="G3 (Bethesda)">
        <title>Whole genome assemblies of Zophobas morio and Tenebrio molitor.</title>
        <authorList>
            <person name="Kaur S."/>
            <person name="Stinson S.A."/>
            <person name="diCenzo G.C."/>
        </authorList>
    </citation>
    <scope>NUCLEOTIDE SEQUENCE</scope>
    <source>
        <strain evidence="3">QUZm001</strain>
    </source>
</reference>
<dbReference type="CDD" id="cd01650">
    <property type="entry name" value="RT_nLTR_like"/>
    <property type="match status" value="1"/>
</dbReference>
<dbReference type="PROSITE" id="PS50878">
    <property type="entry name" value="RT_POL"/>
    <property type="match status" value="1"/>
</dbReference>
<dbReference type="PANTHER" id="PTHR47027:SF20">
    <property type="entry name" value="REVERSE TRANSCRIPTASE-LIKE PROTEIN WITH RNA-DIRECTED DNA POLYMERASE DOMAIN"/>
    <property type="match status" value="1"/>
</dbReference>
<dbReference type="PANTHER" id="PTHR47027">
    <property type="entry name" value="REVERSE TRANSCRIPTASE DOMAIN-CONTAINING PROTEIN"/>
    <property type="match status" value="1"/>
</dbReference>
<evidence type="ECO:0000259" key="1">
    <source>
        <dbReference type="PROSITE" id="PS50878"/>
    </source>
</evidence>
<sequence length="704" mass="83241">MSSWVQKDEENRKYRVKLEEQLARTMGGNGRAVETRWQSIKKTIKEAERQIPQERLVNKPTWFDEECRKEMQKRAQLRLLTLGNAYSMEVVEKYKQQRKKCKMLCRTKKRIYEERRLRNLEDRYKNKELRNFYQEVKNVRGTRKQHMIFGKDSEGHWIGDEQKLMEGWANYFEKLLNGDHDTVTVVETEEEYGEVEGKELQREKVMEVIRRLKNNKSSGEDMILAELIKYGGRVIYEEIYQLVAVVWDKEEMPSEWSKGIIIPIHKKGSKSEYENYRGISLLSVVYKILATCIKNRIVAQIESSIGEYQCGFREGRSVIDQIFTLREIQAESYDNKLKTHVMFVDFKQAYDRVNREQVYQSMKAIGVENKLIRLVRMTLSNTKSKVTVGGNESREFHVKEGLRQRDPLSPVLFNIVLERVVRDSGVNRTWLIYHKRHQLLAFADDIAIVTRTEKELREVVRKLERETRKVGLEINQKKSKYMKWDDEDYAQSDFKVETCDGGIVQFEEVDRFCYLGTVFTKLPGMSEEIATRLFQGNRCLYSLNSILASTNISKSTKVRIYKTVIRPTVTYGSEVSVMGVEEEQMIGVWERKVLRKIFGGRKVEGIWQRRTNEELYNLYNEPDVVRIVRGQRARWLGHVAGMGKNRSPFKLLESRIGGRRRQGRPRKRWIKEVEADLRKVGIIQWRRRAEDRDSWRRIVNLIIC</sequence>
<proteinExistence type="predicted"/>
<dbReference type="EMBL" id="JALNTZ010000002">
    <property type="protein sequence ID" value="KAJ3663004.1"/>
    <property type="molecule type" value="Genomic_DNA"/>
</dbReference>
<organism evidence="3 4">
    <name type="scientific">Zophobas morio</name>
    <dbReference type="NCBI Taxonomy" id="2755281"/>
    <lineage>
        <taxon>Eukaryota</taxon>
        <taxon>Metazoa</taxon>
        <taxon>Ecdysozoa</taxon>
        <taxon>Arthropoda</taxon>
        <taxon>Hexapoda</taxon>
        <taxon>Insecta</taxon>
        <taxon>Pterygota</taxon>
        <taxon>Neoptera</taxon>
        <taxon>Endopterygota</taxon>
        <taxon>Coleoptera</taxon>
        <taxon>Polyphaga</taxon>
        <taxon>Cucujiformia</taxon>
        <taxon>Tenebrionidae</taxon>
        <taxon>Zophobas</taxon>
    </lineage>
</organism>
<dbReference type="Gene3D" id="3.30.70.270">
    <property type="match status" value="1"/>
</dbReference>
<dbReference type="GO" id="GO:0071897">
    <property type="term" value="P:DNA biosynthetic process"/>
    <property type="evidence" value="ECO:0007669"/>
    <property type="project" value="UniProtKB-ARBA"/>
</dbReference>
<evidence type="ECO:0000313" key="3">
    <source>
        <dbReference type="EMBL" id="KAJ3666631.1"/>
    </source>
</evidence>
<dbReference type="InterPro" id="IPR043128">
    <property type="entry name" value="Rev_trsase/Diguanyl_cyclase"/>
</dbReference>
<dbReference type="Pfam" id="PF00078">
    <property type="entry name" value="RVT_1"/>
    <property type="match status" value="1"/>
</dbReference>
<name>A0AA38J435_9CUCU</name>
<feature type="domain" description="Reverse transcriptase" evidence="1">
    <location>
        <begin position="245"/>
        <end position="519"/>
    </location>
</feature>
<keyword evidence="4" id="KW-1185">Reference proteome</keyword>
<comment type="caution">
    <text evidence="3">The sequence shown here is derived from an EMBL/GenBank/DDBJ whole genome shotgun (WGS) entry which is preliminary data.</text>
</comment>
<dbReference type="SUPFAM" id="SSF56672">
    <property type="entry name" value="DNA/RNA polymerases"/>
    <property type="match status" value="1"/>
</dbReference>
<dbReference type="EMBL" id="JALNTZ010000001">
    <property type="protein sequence ID" value="KAJ3666631.1"/>
    <property type="molecule type" value="Genomic_DNA"/>
</dbReference>
<evidence type="ECO:0000313" key="4">
    <source>
        <dbReference type="Proteomes" id="UP001168821"/>
    </source>
</evidence>
<dbReference type="InterPro" id="IPR043502">
    <property type="entry name" value="DNA/RNA_pol_sf"/>
</dbReference>
<dbReference type="InterPro" id="IPR000477">
    <property type="entry name" value="RT_dom"/>
</dbReference>